<comment type="cofactor">
    <cofactor evidence="1">
        <name>Zn(2+)</name>
        <dbReference type="ChEBI" id="CHEBI:29105"/>
    </cofactor>
</comment>
<dbReference type="PROSITE" id="PS51194">
    <property type="entry name" value="HELICASE_CTER"/>
    <property type="match status" value="1"/>
</dbReference>
<comment type="catalytic activity">
    <reaction evidence="19">
        <text>ATP + H2O = ADP + phosphate + H(+)</text>
        <dbReference type="Rhea" id="RHEA:13065"/>
        <dbReference type="ChEBI" id="CHEBI:15377"/>
        <dbReference type="ChEBI" id="CHEBI:15378"/>
        <dbReference type="ChEBI" id="CHEBI:30616"/>
        <dbReference type="ChEBI" id="CHEBI:43474"/>
        <dbReference type="ChEBI" id="CHEBI:456216"/>
    </reaction>
</comment>
<dbReference type="SMART" id="SM00956">
    <property type="entry name" value="RQC"/>
    <property type="match status" value="1"/>
</dbReference>
<dbReference type="FunFam" id="3.40.50.300:FF:000340">
    <property type="entry name" value="Bloom syndrome, RecQ helicase"/>
    <property type="match status" value="1"/>
</dbReference>
<dbReference type="NCBIfam" id="TIGR00614">
    <property type="entry name" value="recQ_fam"/>
    <property type="match status" value="1"/>
</dbReference>
<evidence type="ECO:0000256" key="17">
    <source>
        <dbReference type="ARBA" id="ARBA00034808"/>
    </source>
</evidence>
<feature type="coiled-coil region" evidence="23">
    <location>
        <begin position="396"/>
        <end position="454"/>
    </location>
</feature>
<evidence type="ECO:0000256" key="16">
    <source>
        <dbReference type="ARBA" id="ARBA00034617"/>
    </source>
</evidence>
<keyword evidence="9" id="KW-0347">Helicase</keyword>
<feature type="compositionally biased region" description="Low complexity" evidence="24">
    <location>
        <begin position="38"/>
        <end position="52"/>
    </location>
</feature>
<dbReference type="GO" id="GO:0003677">
    <property type="term" value="F:DNA binding"/>
    <property type="evidence" value="ECO:0007669"/>
    <property type="project" value="UniProtKB-KW"/>
</dbReference>
<feature type="region of interest" description="Disordered" evidence="24">
    <location>
        <begin position="216"/>
        <end position="308"/>
    </location>
</feature>
<evidence type="ECO:0000256" key="21">
    <source>
        <dbReference type="ARBA" id="ARBA00076065"/>
    </source>
</evidence>
<dbReference type="GO" id="GO:0009378">
    <property type="term" value="F:four-way junction helicase activity"/>
    <property type="evidence" value="ECO:0007669"/>
    <property type="project" value="TreeGrafter"/>
</dbReference>
<feature type="compositionally biased region" description="Low complexity" evidence="24">
    <location>
        <begin position="233"/>
        <end position="246"/>
    </location>
</feature>
<keyword evidence="13" id="KW-0234">DNA repair</keyword>
<dbReference type="SMART" id="SM00341">
    <property type="entry name" value="HRDC"/>
    <property type="match status" value="1"/>
</dbReference>
<feature type="compositionally biased region" description="Low complexity" evidence="24">
    <location>
        <begin position="497"/>
        <end position="510"/>
    </location>
</feature>
<evidence type="ECO:0000256" key="15">
    <source>
        <dbReference type="ARBA" id="ARBA00023242"/>
    </source>
</evidence>
<dbReference type="EMBL" id="LR899014">
    <property type="protein sequence ID" value="CAD7092131.1"/>
    <property type="molecule type" value="Genomic_DNA"/>
</dbReference>
<evidence type="ECO:0000259" key="26">
    <source>
        <dbReference type="PROSITE" id="PS51192"/>
    </source>
</evidence>
<dbReference type="SMART" id="SM00487">
    <property type="entry name" value="DEXDc"/>
    <property type="match status" value="1"/>
</dbReference>
<keyword evidence="14" id="KW-0413">Isomerase</keyword>
<feature type="region of interest" description="Disordered" evidence="24">
    <location>
        <begin position="1517"/>
        <end position="1578"/>
    </location>
</feature>
<dbReference type="Pfam" id="PF00570">
    <property type="entry name" value="HRDC"/>
    <property type="match status" value="1"/>
</dbReference>
<evidence type="ECO:0000256" key="19">
    <source>
        <dbReference type="ARBA" id="ARBA00049360"/>
    </source>
</evidence>
<dbReference type="GO" id="GO:0000724">
    <property type="term" value="P:double-strand break repair via homologous recombination"/>
    <property type="evidence" value="ECO:0007669"/>
    <property type="project" value="TreeGrafter"/>
</dbReference>
<evidence type="ECO:0000259" key="27">
    <source>
        <dbReference type="PROSITE" id="PS51194"/>
    </source>
</evidence>
<dbReference type="FunCoup" id="A0A7R8V3D8">
    <property type="interactions" value="154"/>
</dbReference>
<dbReference type="Pfam" id="PF09382">
    <property type="entry name" value="RQC"/>
    <property type="match status" value="1"/>
</dbReference>
<dbReference type="FunFam" id="1.10.10.10:FF:000495">
    <property type="entry name" value="RecQ family helicase MusN"/>
    <property type="match status" value="1"/>
</dbReference>
<dbReference type="SMART" id="SM00490">
    <property type="entry name" value="HELICc"/>
    <property type="match status" value="1"/>
</dbReference>
<dbReference type="SUPFAM" id="SSF47819">
    <property type="entry name" value="HRDC-like"/>
    <property type="match status" value="1"/>
</dbReference>
<evidence type="ECO:0000256" key="7">
    <source>
        <dbReference type="ARBA" id="ARBA00022763"/>
    </source>
</evidence>
<keyword evidence="4" id="KW-0235">DNA replication</keyword>
<feature type="compositionally biased region" description="Basic and acidic residues" evidence="24">
    <location>
        <begin position="216"/>
        <end position="232"/>
    </location>
</feature>
<dbReference type="GO" id="GO:0005694">
    <property type="term" value="C:chromosome"/>
    <property type="evidence" value="ECO:0007669"/>
    <property type="project" value="TreeGrafter"/>
</dbReference>
<dbReference type="PROSITE" id="PS00690">
    <property type="entry name" value="DEAH_ATP_HELICASE"/>
    <property type="match status" value="1"/>
</dbReference>
<dbReference type="Gene3D" id="3.40.50.300">
    <property type="entry name" value="P-loop containing nucleotide triphosphate hydrolases"/>
    <property type="match status" value="2"/>
</dbReference>
<dbReference type="InterPro" id="IPR036388">
    <property type="entry name" value="WH-like_DNA-bd_sf"/>
</dbReference>
<feature type="compositionally biased region" description="Polar residues" evidence="24">
    <location>
        <begin position="486"/>
        <end position="496"/>
    </location>
</feature>
<dbReference type="Gene3D" id="1.10.150.80">
    <property type="entry name" value="HRDC domain"/>
    <property type="match status" value="1"/>
</dbReference>
<evidence type="ECO:0000256" key="1">
    <source>
        <dbReference type="ARBA" id="ARBA00001947"/>
    </source>
</evidence>
<feature type="region of interest" description="Disordered" evidence="24">
    <location>
        <begin position="486"/>
        <end position="581"/>
    </location>
</feature>
<feature type="compositionally biased region" description="Low complexity" evidence="24">
    <location>
        <begin position="1568"/>
        <end position="1578"/>
    </location>
</feature>
<evidence type="ECO:0000259" key="25">
    <source>
        <dbReference type="PROSITE" id="PS50967"/>
    </source>
</evidence>
<dbReference type="InterPro" id="IPR014001">
    <property type="entry name" value="Helicase_ATP-bd"/>
</dbReference>
<feature type="compositionally biased region" description="Polar residues" evidence="24">
    <location>
        <begin position="549"/>
        <end position="559"/>
    </location>
</feature>
<feature type="compositionally biased region" description="Basic and acidic residues" evidence="24">
    <location>
        <begin position="101"/>
        <end position="118"/>
    </location>
</feature>
<dbReference type="Pfam" id="PF00271">
    <property type="entry name" value="Helicase_C"/>
    <property type="match status" value="1"/>
</dbReference>
<feature type="compositionally biased region" description="Low complexity" evidence="24">
    <location>
        <begin position="274"/>
        <end position="288"/>
    </location>
</feature>
<keyword evidence="15" id="KW-0539">Nucleus</keyword>
<evidence type="ECO:0000256" key="4">
    <source>
        <dbReference type="ARBA" id="ARBA00022705"/>
    </source>
</evidence>
<dbReference type="InterPro" id="IPR001650">
    <property type="entry name" value="Helicase_C-like"/>
</dbReference>
<organism evidence="28 29">
    <name type="scientific">Hermetia illucens</name>
    <name type="common">Black soldier fly</name>
    <dbReference type="NCBI Taxonomy" id="343691"/>
    <lineage>
        <taxon>Eukaryota</taxon>
        <taxon>Metazoa</taxon>
        <taxon>Ecdysozoa</taxon>
        <taxon>Arthropoda</taxon>
        <taxon>Hexapoda</taxon>
        <taxon>Insecta</taxon>
        <taxon>Pterygota</taxon>
        <taxon>Neoptera</taxon>
        <taxon>Endopterygota</taxon>
        <taxon>Diptera</taxon>
        <taxon>Brachycera</taxon>
        <taxon>Stratiomyomorpha</taxon>
        <taxon>Stratiomyidae</taxon>
        <taxon>Hermetiinae</taxon>
        <taxon>Hermetia</taxon>
    </lineage>
</organism>
<keyword evidence="12" id="KW-0238">DNA-binding</keyword>
<dbReference type="GO" id="GO:0005524">
    <property type="term" value="F:ATP binding"/>
    <property type="evidence" value="ECO:0007669"/>
    <property type="project" value="UniProtKB-KW"/>
</dbReference>
<dbReference type="InterPro" id="IPR032284">
    <property type="entry name" value="RecQ_Zn-bd"/>
</dbReference>
<dbReference type="PROSITE" id="PS50967">
    <property type="entry name" value="HRDC"/>
    <property type="match status" value="1"/>
</dbReference>
<keyword evidence="29" id="KW-1185">Reference proteome</keyword>
<evidence type="ECO:0000256" key="11">
    <source>
        <dbReference type="ARBA" id="ARBA00022840"/>
    </source>
</evidence>
<evidence type="ECO:0000256" key="2">
    <source>
        <dbReference type="ARBA" id="ARBA00004123"/>
    </source>
</evidence>
<dbReference type="InterPro" id="IPR011545">
    <property type="entry name" value="DEAD/DEAH_box_helicase_dom"/>
</dbReference>
<dbReference type="SUPFAM" id="SSF52540">
    <property type="entry name" value="P-loop containing nucleoside triphosphate hydrolases"/>
    <property type="match status" value="2"/>
</dbReference>
<evidence type="ECO:0000256" key="13">
    <source>
        <dbReference type="ARBA" id="ARBA00023204"/>
    </source>
</evidence>
<evidence type="ECO:0000313" key="29">
    <source>
        <dbReference type="Proteomes" id="UP000594454"/>
    </source>
</evidence>
<dbReference type="OrthoDB" id="10261556at2759"/>
<dbReference type="GO" id="GO:0046872">
    <property type="term" value="F:metal ion binding"/>
    <property type="evidence" value="ECO:0007669"/>
    <property type="project" value="UniProtKB-KW"/>
</dbReference>
<evidence type="ECO:0000313" key="28">
    <source>
        <dbReference type="EMBL" id="CAD7092131.1"/>
    </source>
</evidence>
<feature type="compositionally biased region" description="Polar residues" evidence="24">
    <location>
        <begin position="150"/>
        <end position="170"/>
    </location>
</feature>
<feature type="compositionally biased region" description="Basic and acidic residues" evidence="24">
    <location>
        <begin position="289"/>
        <end position="302"/>
    </location>
</feature>
<dbReference type="PANTHER" id="PTHR13710:SF153">
    <property type="entry name" value="RECQ-LIKE DNA HELICASE BLM"/>
    <property type="match status" value="1"/>
</dbReference>
<comment type="subcellular location">
    <subcellularLocation>
        <location evidence="2">Nucleus</location>
    </subcellularLocation>
</comment>
<evidence type="ECO:0000256" key="18">
    <source>
        <dbReference type="ARBA" id="ARBA00044542"/>
    </source>
</evidence>
<feature type="region of interest" description="Disordered" evidence="24">
    <location>
        <begin position="148"/>
        <end position="186"/>
    </location>
</feature>
<name>A0A7R8V3D8_HERIL</name>
<evidence type="ECO:0000256" key="14">
    <source>
        <dbReference type="ARBA" id="ARBA00023235"/>
    </source>
</evidence>
<feature type="region of interest" description="Disordered" evidence="24">
    <location>
        <begin position="695"/>
        <end position="728"/>
    </location>
</feature>
<dbReference type="GO" id="GO:0006260">
    <property type="term" value="P:DNA replication"/>
    <property type="evidence" value="ECO:0007669"/>
    <property type="project" value="UniProtKB-KW"/>
</dbReference>
<dbReference type="GO" id="GO:0005634">
    <property type="term" value="C:nucleus"/>
    <property type="evidence" value="ECO:0007669"/>
    <property type="project" value="UniProtKB-SubCell"/>
</dbReference>
<evidence type="ECO:0000256" key="6">
    <source>
        <dbReference type="ARBA" id="ARBA00022741"/>
    </source>
</evidence>
<dbReference type="InterPro" id="IPR010997">
    <property type="entry name" value="HRDC-like_sf"/>
</dbReference>
<keyword evidence="11" id="KW-0067">ATP-binding</keyword>
<evidence type="ECO:0000256" key="22">
    <source>
        <dbReference type="ARBA" id="ARBA00076271"/>
    </source>
</evidence>
<feature type="compositionally biased region" description="Basic and acidic residues" evidence="24">
    <location>
        <begin position="252"/>
        <end position="273"/>
    </location>
</feature>
<evidence type="ECO:0000256" key="5">
    <source>
        <dbReference type="ARBA" id="ARBA00022723"/>
    </source>
</evidence>
<evidence type="ECO:0000256" key="20">
    <source>
        <dbReference type="ARBA" id="ARBA00073450"/>
    </source>
</evidence>
<evidence type="ECO:0000256" key="9">
    <source>
        <dbReference type="ARBA" id="ARBA00022806"/>
    </source>
</evidence>
<feature type="compositionally biased region" description="Polar residues" evidence="24">
    <location>
        <begin position="699"/>
        <end position="728"/>
    </location>
</feature>
<dbReference type="EC" id="5.6.2.4" evidence="17"/>
<dbReference type="FunFam" id="3.40.50.300:FF:000537">
    <property type="entry name" value="Bloom syndrome RecQ-like helicase"/>
    <property type="match status" value="1"/>
</dbReference>
<evidence type="ECO:0000256" key="3">
    <source>
        <dbReference type="ARBA" id="ARBA00005446"/>
    </source>
</evidence>
<dbReference type="Gene3D" id="1.10.10.10">
    <property type="entry name" value="Winged helix-like DNA-binding domain superfamily/Winged helix DNA-binding domain"/>
    <property type="match status" value="1"/>
</dbReference>
<dbReference type="CDD" id="cd18794">
    <property type="entry name" value="SF2_C_RecQ"/>
    <property type="match status" value="1"/>
</dbReference>
<dbReference type="PANTHER" id="PTHR13710">
    <property type="entry name" value="DNA HELICASE RECQ FAMILY MEMBER"/>
    <property type="match status" value="1"/>
</dbReference>
<evidence type="ECO:0000256" key="24">
    <source>
        <dbReference type="SAM" id="MobiDB-lite"/>
    </source>
</evidence>
<keyword evidence="8" id="KW-0378">Hydrolase</keyword>
<keyword evidence="7" id="KW-0227">DNA damage</keyword>
<feature type="compositionally biased region" description="Basic residues" evidence="24">
    <location>
        <begin position="1542"/>
        <end position="1567"/>
    </location>
</feature>
<evidence type="ECO:0000256" key="23">
    <source>
        <dbReference type="SAM" id="Coils"/>
    </source>
</evidence>
<dbReference type="GO" id="GO:0016787">
    <property type="term" value="F:hydrolase activity"/>
    <property type="evidence" value="ECO:0007669"/>
    <property type="project" value="UniProtKB-KW"/>
</dbReference>
<sequence length="1597" mass="180353">MSKQQSLKSFFNRTKPRSDSNPDRNGSKYPKDADTTYTSPSAISKKPPSTIKKPTDTVVLDTSSDEELEISPKRSVPFKRIGFRTKSPSQTNPAKSVPKKSSSEESVSKKKEEKDATTPRKYSWTNIDKEIKEDSKYKMAMDRLNENLLKLSQTSPNKNFIKNLDTSSSPEEGKNKKLNSSFPEVDEDSKYKMATDILDQNLLKLSQSSANEILIKKETTSSPEESKNKKLDLSLSSNDKQSNKSSFQFEMNKTELKSENKKVDNCKNDEKVVELQSSLESSSSSGVESDVRRNNGPNERENGICTVKNGKRKEPPPIIFDDEMEDYLCDLMKTSASASKNQDNEIAIKANLAFCKSTYIELLEKYCSIVDQIPADYFKPIEGFKTNTFLKLKIVRQKFKAKMKLSENALKKLEKEKKEQLLAAQIDDSIYDEEEEIMNEIRAQKNQQADLEQQYLEAYDSEPGSNGQFRRPVDASTVTNFTTNLSTARTMSSSRPSWAEISAASEATASPGTNKSNIASLSNNPKILDGSRETSSPQLLVRTKPQMKLQPTTPSTANGGRNYDPYDSDEEVSTPSSSTSKLNKSLFCQLNSVKDVLKRTDTNTLKDLKTVAINRTPKSSKEALQPVVKSPLFNKFNKKSQSDEEIDAEVEKLNEDECDIDDILNNVEEERMLQTGRGSEYNAYNYEVLQTVGKKTTKPQDSVQPRVSFSSNEMPSANNTNNRAHENSITNSGTQYIEHNETMIEVDEDGWQKYSIEDFTEDITPKFTTAWDIHQNEKETQSIIANIPPLSDDKKKSPEPADVFHQNPTGRFHGNVQNDGVTGEFDGFNFDHSDRLRDAFSYYFGLKKFRPNQLQVINAALLKHDCFVLMPTGGGKSLCYQLPAVLCEGVTIVISPLKSLIFDQVNKLESLDVYAKSFSGESTADEARGIYVDLECTPPRIKLLYLTPEKISSSPRLQDAFDRLYEKGFIARFVIDEAHCVSEWGHDFRPDYKRLSVLRVRFPDVPMMLLTATATPRVRIDVLKQMKITRCKWFISSFNRVNLKYMVLPKKGESTLGDIETLIKTKFKTASGIIYCLSRKDCDKVAAKLKQNGIKAASYHAGLSDSVRESVQKDWVTNKFRAICATIAFGMGIDKPDVRYVIHFSLPKSMEGYYQESGRAGRDGEIAYCILYYNYSDMIRLKKMMDADTQSLEVKQVNYTNLHRMVGYCENVTDCRRALQLEYFAEHFTREQCLANRETACDNCLKQNQYKHVDVTENCKTIANSIRELCIGRNRFTLLHMVDVYKGSMIKKIVENHHDKTQYHGILKSWNRTDVERLMHKLVVDEYLKEELIFSRDIPQAYIRLGPKIDQLMRNNAQIKFALKTTKAPIEMETVAPTTITTGISDAGIAKQLKELTEKCYNDLLDKCRNIATEKNITMSSIMNIEALKAMAELLPATPEEMQSIPHVTKANYLKYGESLLNITLSYAAEKLCIVQDYEEAKAIEQPGPSRIMPGSSRPSVTVTNYDSVNWEKYSVEASGSTTSQRGRGGKRRRGWSSSKSPAKKRRFKVKKSPAKARASPKKKWIGKKGAAAKTTKTPVARATTGFGFLPLPGSSR</sequence>
<feature type="compositionally biased region" description="Basic and acidic residues" evidence="24">
    <location>
        <begin position="16"/>
        <end position="34"/>
    </location>
</feature>
<dbReference type="GO" id="GO:0005737">
    <property type="term" value="C:cytoplasm"/>
    <property type="evidence" value="ECO:0007669"/>
    <property type="project" value="TreeGrafter"/>
</dbReference>
<feature type="region of interest" description="Disordered" evidence="24">
    <location>
        <begin position="1"/>
        <end position="125"/>
    </location>
</feature>
<dbReference type="PROSITE" id="PS51192">
    <property type="entry name" value="HELICASE_ATP_BIND_1"/>
    <property type="match status" value="1"/>
</dbReference>
<gene>
    <name evidence="28" type="ORF">HERILL_LOCUS14516</name>
</gene>
<comment type="catalytic activity">
    <reaction evidence="16">
        <text>Couples ATP hydrolysis with the unwinding of duplex DNA by translocating in the 3'-5' direction.</text>
        <dbReference type="EC" id="5.6.2.4"/>
    </reaction>
</comment>
<accession>A0A7R8V3D8</accession>
<dbReference type="InterPro" id="IPR018982">
    <property type="entry name" value="RQC_domain"/>
</dbReference>
<dbReference type="InterPro" id="IPR044876">
    <property type="entry name" value="HRDC_dom_sf"/>
</dbReference>
<dbReference type="GO" id="GO:0007131">
    <property type="term" value="P:reciprocal meiotic recombination"/>
    <property type="evidence" value="ECO:0007669"/>
    <property type="project" value="UniProtKB-ARBA"/>
</dbReference>
<reference evidence="28 29" key="1">
    <citation type="submission" date="2020-11" db="EMBL/GenBank/DDBJ databases">
        <authorList>
            <person name="Wallbank WR R."/>
            <person name="Pardo Diaz C."/>
            <person name="Kozak K."/>
            <person name="Martin S."/>
            <person name="Jiggins C."/>
            <person name="Moest M."/>
            <person name="Warren A I."/>
            <person name="Generalovic N T."/>
            <person name="Byers J.R.P. K."/>
            <person name="Montejo-Kovacevich G."/>
            <person name="Yen C E."/>
        </authorList>
    </citation>
    <scope>NUCLEOTIDE SEQUENCE [LARGE SCALE GENOMIC DNA]</scope>
</reference>
<dbReference type="Pfam" id="PF16124">
    <property type="entry name" value="RecQ_Zn_bind"/>
    <property type="match status" value="1"/>
</dbReference>
<comment type="similarity">
    <text evidence="3">Belongs to the helicase family. RecQ subfamily.</text>
</comment>
<keyword evidence="5" id="KW-0479">Metal-binding</keyword>
<evidence type="ECO:0000256" key="12">
    <source>
        <dbReference type="ARBA" id="ARBA00023125"/>
    </source>
</evidence>
<dbReference type="InterPro" id="IPR002464">
    <property type="entry name" value="DNA/RNA_helicase_DEAH_CS"/>
</dbReference>
<proteinExistence type="inferred from homology"/>
<dbReference type="InterPro" id="IPR027417">
    <property type="entry name" value="P-loop_NTPase"/>
</dbReference>
<feature type="domain" description="Helicase C-terminal" evidence="27">
    <location>
        <begin position="1058"/>
        <end position="1203"/>
    </location>
</feature>
<dbReference type="InterPro" id="IPR002121">
    <property type="entry name" value="HRDC_dom"/>
</dbReference>
<dbReference type="Pfam" id="PF00270">
    <property type="entry name" value="DEAD"/>
    <property type="match status" value="1"/>
</dbReference>
<dbReference type="InterPro" id="IPR004589">
    <property type="entry name" value="DNA_helicase_ATP-dep_RecQ"/>
</dbReference>
<keyword evidence="6" id="KW-0547">Nucleotide-binding</keyword>
<protein>
    <recommendedName>
        <fullName evidence="20">RecQ-like DNA helicase BLM</fullName>
        <ecNumber evidence="17">5.6.2.4</ecNumber>
    </recommendedName>
    <alternativeName>
        <fullName evidence="21">Bloom syndrome protein homolog</fullName>
    </alternativeName>
    <alternativeName>
        <fullName evidence="18">DNA 3'-5' helicase BLM</fullName>
    </alternativeName>
    <alternativeName>
        <fullName evidence="22">RecQ helicase homolog</fullName>
    </alternativeName>
</protein>
<keyword evidence="10" id="KW-0862">Zinc</keyword>
<dbReference type="Proteomes" id="UP000594454">
    <property type="component" value="Chromosome 6"/>
</dbReference>
<dbReference type="GO" id="GO:0043138">
    <property type="term" value="F:3'-5' DNA helicase activity"/>
    <property type="evidence" value="ECO:0007669"/>
    <property type="project" value="UniProtKB-EC"/>
</dbReference>
<dbReference type="InParanoid" id="A0A7R8V3D8"/>
<feature type="domain" description="Helicase ATP-binding" evidence="26">
    <location>
        <begin position="857"/>
        <end position="1032"/>
    </location>
</feature>
<feature type="domain" description="HRDC" evidence="25">
    <location>
        <begin position="1394"/>
        <end position="1474"/>
    </location>
</feature>
<evidence type="ECO:0000256" key="10">
    <source>
        <dbReference type="ARBA" id="ARBA00022833"/>
    </source>
</evidence>
<feature type="compositionally biased region" description="Polar residues" evidence="24">
    <location>
        <begin position="1"/>
        <end position="12"/>
    </location>
</feature>
<keyword evidence="23" id="KW-0175">Coiled coil</keyword>
<feature type="compositionally biased region" description="Polar residues" evidence="24">
    <location>
        <begin position="511"/>
        <end position="525"/>
    </location>
</feature>
<evidence type="ECO:0000256" key="8">
    <source>
        <dbReference type="ARBA" id="ARBA00022801"/>
    </source>
</evidence>